<evidence type="ECO:0000259" key="4">
    <source>
        <dbReference type="PROSITE" id="PS01124"/>
    </source>
</evidence>
<evidence type="ECO:0000313" key="6">
    <source>
        <dbReference type="Proteomes" id="UP001596528"/>
    </source>
</evidence>
<reference evidence="6" key="1">
    <citation type="journal article" date="2019" name="Int. J. Syst. Evol. Microbiol.">
        <title>The Global Catalogue of Microorganisms (GCM) 10K type strain sequencing project: providing services to taxonomists for standard genome sequencing and annotation.</title>
        <authorList>
            <consortium name="The Broad Institute Genomics Platform"/>
            <consortium name="The Broad Institute Genome Sequencing Center for Infectious Disease"/>
            <person name="Wu L."/>
            <person name="Ma J."/>
        </authorList>
    </citation>
    <scope>NUCLEOTIDE SEQUENCE [LARGE SCALE GENOMIC DNA]</scope>
    <source>
        <strain evidence="6">JCM 18657</strain>
    </source>
</reference>
<keyword evidence="3" id="KW-0804">Transcription</keyword>
<name>A0ABW2UYK3_9BACL</name>
<dbReference type="InterPro" id="IPR020449">
    <property type="entry name" value="Tscrpt_reg_AraC-type_HTH"/>
</dbReference>
<evidence type="ECO:0000313" key="5">
    <source>
        <dbReference type="EMBL" id="MFC7748358.1"/>
    </source>
</evidence>
<dbReference type="SMART" id="SM00342">
    <property type="entry name" value="HTH_ARAC"/>
    <property type="match status" value="1"/>
</dbReference>
<feature type="domain" description="HTH araC/xylS-type" evidence="4">
    <location>
        <begin position="185"/>
        <end position="283"/>
    </location>
</feature>
<dbReference type="RefSeq" id="WP_246068131.1">
    <property type="nucleotide sequence ID" value="NZ_JBHTGQ010000001.1"/>
</dbReference>
<dbReference type="EMBL" id="JBHTGQ010000001">
    <property type="protein sequence ID" value="MFC7748358.1"/>
    <property type="molecule type" value="Genomic_DNA"/>
</dbReference>
<sequence length="290" mass="33862">MATVMDYRISPYPLRLADLKVDPGKLLMKSLQITNVGHLPGRTLQNHRKRFHQWALVYISGGEGYYQIGDEPRQHVRAGSFFWLYPGVEFSYGPFDGGYWDEHYFTLLGPRVEEWIRDWDIDRSLVHHAEVNESFFGKMEYIYRLMESGIPADADRAAIRLESFLYELATSSRAPRIEGRTQRTLAIIEDITSSLREPLDARKLAERHHISLQTLRRTVQEFTGYPLNEYVHRLKMAEAKNIMINSDLQIKEVAEALGYRDEFYFSRLFKKIVGVAPKHYRMEMLAGKHT</sequence>
<dbReference type="InterPro" id="IPR014710">
    <property type="entry name" value="RmlC-like_jellyroll"/>
</dbReference>
<keyword evidence="1" id="KW-0805">Transcription regulation</keyword>
<dbReference type="Gene3D" id="1.10.10.60">
    <property type="entry name" value="Homeodomain-like"/>
    <property type="match status" value="1"/>
</dbReference>
<keyword evidence="2" id="KW-0238">DNA-binding</keyword>
<accession>A0ABW2UYK3</accession>
<dbReference type="InterPro" id="IPR003313">
    <property type="entry name" value="AraC-bd"/>
</dbReference>
<gene>
    <name evidence="5" type="ORF">ACFQWB_00165</name>
</gene>
<evidence type="ECO:0000256" key="2">
    <source>
        <dbReference type="ARBA" id="ARBA00023125"/>
    </source>
</evidence>
<evidence type="ECO:0000256" key="1">
    <source>
        <dbReference type="ARBA" id="ARBA00023015"/>
    </source>
</evidence>
<dbReference type="PROSITE" id="PS01124">
    <property type="entry name" value="HTH_ARAC_FAMILY_2"/>
    <property type="match status" value="1"/>
</dbReference>
<dbReference type="PRINTS" id="PR00032">
    <property type="entry name" value="HTHARAC"/>
</dbReference>
<protein>
    <submittedName>
        <fullName evidence="5">Helix-turn-helix domain-containing protein</fullName>
    </submittedName>
</protein>
<organism evidence="5 6">
    <name type="scientific">Paenibacillus thermoaerophilus</name>
    <dbReference type="NCBI Taxonomy" id="1215385"/>
    <lineage>
        <taxon>Bacteria</taxon>
        <taxon>Bacillati</taxon>
        <taxon>Bacillota</taxon>
        <taxon>Bacilli</taxon>
        <taxon>Bacillales</taxon>
        <taxon>Paenibacillaceae</taxon>
        <taxon>Paenibacillus</taxon>
    </lineage>
</organism>
<dbReference type="InterPro" id="IPR037923">
    <property type="entry name" value="HTH-like"/>
</dbReference>
<dbReference type="Pfam" id="PF02311">
    <property type="entry name" value="AraC_binding"/>
    <property type="match status" value="1"/>
</dbReference>
<dbReference type="InterPro" id="IPR018062">
    <property type="entry name" value="HTH_AraC-typ_CS"/>
</dbReference>
<comment type="caution">
    <text evidence="5">The sequence shown here is derived from an EMBL/GenBank/DDBJ whole genome shotgun (WGS) entry which is preliminary data.</text>
</comment>
<dbReference type="PANTHER" id="PTHR43280:SF30">
    <property type="entry name" value="MMSAB OPERON REGULATORY PROTEIN"/>
    <property type="match status" value="1"/>
</dbReference>
<keyword evidence="6" id="KW-1185">Reference proteome</keyword>
<evidence type="ECO:0000256" key="3">
    <source>
        <dbReference type="ARBA" id="ARBA00023163"/>
    </source>
</evidence>
<dbReference type="Pfam" id="PF12833">
    <property type="entry name" value="HTH_18"/>
    <property type="match status" value="1"/>
</dbReference>
<dbReference type="SUPFAM" id="SSF46689">
    <property type="entry name" value="Homeodomain-like"/>
    <property type="match status" value="1"/>
</dbReference>
<dbReference type="PANTHER" id="PTHR43280">
    <property type="entry name" value="ARAC-FAMILY TRANSCRIPTIONAL REGULATOR"/>
    <property type="match status" value="1"/>
</dbReference>
<dbReference type="Gene3D" id="2.60.120.10">
    <property type="entry name" value="Jelly Rolls"/>
    <property type="match status" value="1"/>
</dbReference>
<dbReference type="InterPro" id="IPR009057">
    <property type="entry name" value="Homeodomain-like_sf"/>
</dbReference>
<dbReference type="PROSITE" id="PS00041">
    <property type="entry name" value="HTH_ARAC_FAMILY_1"/>
    <property type="match status" value="1"/>
</dbReference>
<dbReference type="InterPro" id="IPR018060">
    <property type="entry name" value="HTH_AraC"/>
</dbReference>
<proteinExistence type="predicted"/>
<dbReference type="Proteomes" id="UP001596528">
    <property type="component" value="Unassembled WGS sequence"/>
</dbReference>
<dbReference type="SUPFAM" id="SSF51215">
    <property type="entry name" value="Regulatory protein AraC"/>
    <property type="match status" value="1"/>
</dbReference>